<reference evidence="2 3" key="1">
    <citation type="submission" date="2016-04" db="EMBL/GenBank/DDBJ databases">
        <title>ATOL: Assembling a taxonomically balanced genome-scale reconstruction of the evolutionary history of the Enterobacteriaceae.</title>
        <authorList>
            <person name="Plunkett G.III."/>
            <person name="Neeno-Eckwall E.C."/>
            <person name="Glasner J.D."/>
            <person name="Perna N.T."/>
        </authorList>
    </citation>
    <scope>NUCLEOTIDE SEQUENCE [LARGE SCALE GENOMIC DNA]</scope>
    <source>
        <strain evidence="2 3">ATCC 51605</strain>
    </source>
</reference>
<feature type="chain" id="PRO_5008594503" evidence="1">
    <location>
        <begin position="20"/>
        <end position="122"/>
    </location>
</feature>
<evidence type="ECO:0000256" key="1">
    <source>
        <dbReference type="SAM" id="SignalP"/>
    </source>
</evidence>
<protein>
    <submittedName>
        <fullName evidence="2">Uncharacterized protein</fullName>
    </submittedName>
</protein>
<evidence type="ECO:0000313" key="2">
    <source>
        <dbReference type="EMBL" id="OAT32636.1"/>
    </source>
</evidence>
<feature type="signal peptide" evidence="1">
    <location>
        <begin position="1"/>
        <end position="19"/>
    </location>
</feature>
<organism evidence="2 3">
    <name type="scientific">Buttiauxella brennerae ATCC 51605</name>
    <dbReference type="NCBI Taxonomy" id="1354251"/>
    <lineage>
        <taxon>Bacteria</taxon>
        <taxon>Pseudomonadati</taxon>
        <taxon>Pseudomonadota</taxon>
        <taxon>Gammaproteobacteria</taxon>
        <taxon>Enterobacterales</taxon>
        <taxon>Enterobacteriaceae</taxon>
        <taxon>Buttiauxella</taxon>
    </lineage>
</organism>
<dbReference type="AlphaFoldDB" id="A0A1B7IS69"/>
<dbReference type="Proteomes" id="UP000078410">
    <property type="component" value="Unassembled WGS sequence"/>
</dbReference>
<keyword evidence="1" id="KW-0732">Signal</keyword>
<comment type="caution">
    <text evidence="2">The sequence shown here is derived from an EMBL/GenBank/DDBJ whole genome shotgun (WGS) entry which is preliminary data.</text>
</comment>
<keyword evidence="3" id="KW-1185">Reference proteome</keyword>
<sequence>MKLILFISLMGFVQSSAFAATATQLSCSMRENVVISRFNHDLSTMKWDDHFLIASGVKKSKTKNDVPFRVTSFQNGDDLVFFPEKQQYFMFYSGNPNPDRCTIESTKTYQITQLPRYEKPDT</sequence>
<name>A0A1B7IS69_9ENTR</name>
<accession>A0A1B7IS69</accession>
<dbReference type="RefSeq" id="WP_064557845.1">
    <property type="nucleotide sequence ID" value="NZ_LXER01000011.1"/>
</dbReference>
<dbReference type="PATRIC" id="fig|1354251.4.peg.1099"/>
<evidence type="ECO:0000313" key="3">
    <source>
        <dbReference type="Proteomes" id="UP000078410"/>
    </source>
</evidence>
<proteinExistence type="predicted"/>
<dbReference type="EMBL" id="LXER01000011">
    <property type="protein sequence ID" value="OAT32636.1"/>
    <property type="molecule type" value="Genomic_DNA"/>
</dbReference>
<gene>
    <name evidence="2" type="ORF">M975_1072</name>
</gene>